<dbReference type="CDD" id="cd15489">
    <property type="entry name" value="PHD_SF"/>
    <property type="match status" value="1"/>
</dbReference>
<feature type="non-terminal residue" evidence="6">
    <location>
        <position position="1"/>
    </location>
</feature>
<feature type="domain" description="Membrane-bound transcription factor PTM chromo" evidence="5">
    <location>
        <begin position="31"/>
        <end position="102"/>
    </location>
</feature>
<keyword evidence="2" id="KW-0863">Zinc-finger</keyword>
<feature type="compositionally biased region" description="Basic and acidic residues" evidence="4">
    <location>
        <begin position="591"/>
        <end position="615"/>
    </location>
</feature>
<keyword evidence="1" id="KW-0479">Metal-binding</keyword>
<keyword evidence="7" id="KW-1185">Reference proteome</keyword>
<feature type="compositionally biased region" description="Basic residues" evidence="4">
    <location>
        <begin position="195"/>
        <end position="215"/>
    </location>
</feature>
<evidence type="ECO:0000313" key="7">
    <source>
        <dbReference type="Proteomes" id="UP001151760"/>
    </source>
</evidence>
<evidence type="ECO:0000256" key="4">
    <source>
        <dbReference type="SAM" id="MobiDB-lite"/>
    </source>
</evidence>
<gene>
    <name evidence="6" type="ORF">Tco_0922129</name>
</gene>
<reference evidence="6" key="2">
    <citation type="submission" date="2022-01" db="EMBL/GenBank/DDBJ databases">
        <authorList>
            <person name="Yamashiro T."/>
            <person name="Shiraishi A."/>
            <person name="Satake H."/>
            <person name="Nakayama K."/>
        </authorList>
    </citation>
    <scope>NUCLEOTIDE SEQUENCE</scope>
</reference>
<reference evidence="6" key="1">
    <citation type="journal article" date="2022" name="Int. J. Mol. Sci.">
        <title>Draft Genome of Tanacetum Coccineum: Genomic Comparison of Closely Related Tanacetum-Family Plants.</title>
        <authorList>
            <person name="Yamashiro T."/>
            <person name="Shiraishi A."/>
            <person name="Nakayama K."/>
            <person name="Satake H."/>
        </authorList>
    </citation>
    <scope>NUCLEOTIDE SEQUENCE</scope>
</reference>
<evidence type="ECO:0000256" key="2">
    <source>
        <dbReference type="ARBA" id="ARBA00022771"/>
    </source>
</evidence>
<dbReference type="SUPFAM" id="SSF57903">
    <property type="entry name" value="FYVE/PHD zinc finger"/>
    <property type="match status" value="2"/>
</dbReference>
<dbReference type="PANTHER" id="PTHR46508">
    <property type="entry name" value="PHD FINGER FAMILY PROTEIN"/>
    <property type="match status" value="1"/>
</dbReference>
<evidence type="ECO:0000259" key="5">
    <source>
        <dbReference type="Pfam" id="PF24294"/>
    </source>
</evidence>
<evidence type="ECO:0000256" key="1">
    <source>
        <dbReference type="ARBA" id="ARBA00022723"/>
    </source>
</evidence>
<organism evidence="6 7">
    <name type="scientific">Tanacetum coccineum</name>
    <dbReference type="NCBI Taxonomy" id="301880"/>
    <lineage>
        <taxon>Eukaryota</taxon>
        <taxon>Viridiplantae</taxon>
        <taxon>Streptophyta</taxon>
        <taxon>Embryophyta</taxon>
        <taxon>Tracheophyta</taxon>
        <taxon>Spermatophyta</taxon>
        <taxon>Magnoliopsida</taxon>
        <taxon>eudicotyledons</taxon>
        <taxon>Gunneridae</taxon>
        <taxon>Pentapetalae</taxon>
        <taxon>asterids</taxon>
        <taxon>campanulids</taxon>
        <taxon>Asterales</taxon>
        <taxon>Asteraceae</taxon>
        <taxon>Asteroideae</taxon>
        <taxon>Anthemideae</taxon>
        <taxon>Anthemidinae</taxon>
        <taxon>Tanacetum</taxon>
    </lineage>
</organism>
<feature type="region of interest" description="Disordered" evidence="4">
    <location>
        <begin position="195"/>
        <end position="224"/>
    </location>
</feature>
<accession>A0ABQ5CX87</accession>
<evidence type="ECO:0000313" key="6">
    <source>
        <dbReference type="EMBL" id="GJT31710.1"/>
    </source>
</evidence>
<dbReference type="Proteomes" id="UP001151760">
    <property type="component" value="Unassembled WGS sequence"/>
</dbReference>
<dbReference type="CDD" id="cd15517">
    <property type="entry name" value="PHD_TCF19_like"/>
    <property type="match status" value="1"/>
</dbReference>
<sequence length="734" mass="80652">IRELDANIKWEEIENTSHLAMMDKESIKSMRSFRKATIRRKSLEGASVKYLLDFGKRRFIPDAVVKNGSKIEEPSSERKKYWVEEPYVPLFLLKPFEDRRIAYKSNKMSLSGLPVSRSVVKPSKKDVFSYLLSKPEKPENHPCGHCNKDVPVRDAISCRYCEGYFHKRHVRKTSGGTYTCHKCHVGHTLTASPKKGKLYSQKTKKVSKTSKKVGKGKQSVRTQANSKAFVVPLRRSARTAKIAPLQSKKKPVKKKKKYGGKKKQLTYTVNEVDKPKGKRGRPRKIKKESLKKQRTQLHAAYWLNGLHLSRNPDDGRITEFRTKNHLLPFALLDSISQPKCSLCDEPGFRPALNYINCETCREWYHGDAFGLKDEYTGALIGFKCHKCLERIPPVCPHFHSIIYEPNLGEEKNVLGTESGNEVSSEVLLRQGSDTVEGQKDLLSVEASPKQLNAESLPDSEHVGNGPEVSSEVLLRQESDTVEGQKDLLSVKASPKQLNAESLLDSEHVGNRPDTQGEEAENGPDAHGDDAENGPGAQEDAENRPDAQGEDAENGPDAQGEHVEKGPSAQAENAENDGSGLDAQGGDAENGPDAHGDDAENRPDAQGEDSENRPDAQVEDVENGPEAQGEHVEKGPDAQADNAKNEGSGPDAQGGDVENGADAQGEDVQNKQGLVLADALIEPCEDSAFRDALLTSKGVLEESSRTHKELSVAVAQNGFIKSKESSSSIVDGSKC</sequence>
<dbReference type="EMBL" id="BQNB010014729">
    <property type="protein sequence ID" value="GJT31710.1"/>
    <property type="molecule type" value="Genomic_DNA"/>
</dbReference>
<comment type="caution">
    <text evidence="6">The sequence shown here is derived from an EMBL/GenBank/DDBJ whole genome shotgun (WGS) entry which is preliminary data.</text>
</comment>
<protein>
    <submittedName>
        <fullName evidence="6">DDT domain-containing protein PTM</fullName>
    </submittedName>
</protein>
<dbReference type="PANTHER" id="PTHR46508:SF5">
    <property type="entry name" value="PHD-FINGER AND DNA BINDING DOMAIN-CONTAINING PROTEIN"/>
    <property type="match status" value="1"/>
</dbReference>
<feature type="region of interest" description="Disordered" evidence="4">
    <location>
        <begin position="491"/>
        <end position="669"/>
    </location>
</feature>
<keyword evidence="3" id="KW-0862">Zinc</keyword>
<name>A0ABQ5CX87_9ASTR</name>
<dbReference type="Gene3D" id="3.30.40.10">
    <property type="entry name" value="Zinc/RING finger domain, C3HC4 (zinc finger)"/>
    <property type="match status" value="1"/>
</dbReference>
<dbReference type="InterPro" id="IPR013083">
    <property type="entry name" value="Znf_RING/FYVE/PHD"/>
</dbReference>
<proteinExistence type="predicted"/>
<dbReference type="Pfam" id="PF24294">
    <property type="entry name" value="Chromo_PTM"/>
    <property type="match status" value="1"/>
</dbReference>
<dbReference type="InterPro" id="IPR056618">
    <property type="entry name" value="Chromo_PTM"/>
</dbReference>
<evidence type="ECO:0000256" key="3">
    <source>
        <dbReference type="ARBA" id="ARBA00022833"/>
    </source>
</evidence>
<dbReference type="InterPro" id="IPR011011">
    <property type="entry name" value="Znf_FYVE_PHD"/>
</dbReference>